<organism evidence="1 2">
    <name type="scientific">Metapseudomonas otitidis</name>
    <dbReference type="NCBI Taxonomy" id="319939"/>
    <lineage>
        <taxon>Bacteria</taxon>
        <taxon>Pseudomonadati</taxon>
        <taxon>Pseudomonadota</taxon>
        <taxon>Gammaproteobacteria</taxon>
        <taxon>Pseudomonadales</taxon>
        <taxon>Pseudomonadaceae</taxon>
        <taxon>Metapseudomonas</taxon>
    </lineage>
</organism>
<accession>A0A6S5RQX2</accession>
<dbReference type="EMBL" id="AP022213">
    <property type="protein sequence ID" value="BBT17363.1"/>
    <property type="molecule type" value="Genomic_DNA"/>
</dbReference>
<sequence length="116" mass="11822">MTTVNQPTDNWVTGSAPYHTTLGTIANGQNLPAKTPLGQVTATGLLVKWNPAATDGSQNAVYLTAYAVDATAAAKSAQVISGGQFNPEQVAWPVGATAAQKATAFVGTPISLQLPV</sequence>
<dbReference type="Proteomes" id="UP000515591">
    <property type="component" value="Chromosome"/>
</dbReference>
<dbReference type="SUPFAM" id="SSF51274">
    <property type="entry name" value="Head decoration protein D (gpD, major capsid protein D)"/>
    <property type="match status" value="1"/>
</dbReference>
<evidence type="ECO:0008006" key="3">
    <source>
        <dbReference type="Google" id="ProtNLM"/>
    </source>
</evidence>
<dbReference type="InterPro" id="IPR004195">
    <property type="entry name" value="Head_decoration_D"/>
</dbReference>
<dbReference type="RefSeq" id="WP_182850372.1">
    <property type="nucleotide sequence ID" value="NZ_AP022213.1"/>
</dbReference>
<evidence type="ECO:0000313" key="2">
    <source>
        <dbReference type="Proteomes" id="UP000515591"/>
    </source>
</evidence>
<dbReference type="InterPro" id="IPR036630">
    <property type="entry name" value="Head_decoration_D_sf"/>
</dbReference>
<dbReference type="AlphaFoldDB" id="A0A6S5RQX2"/>
<evidence type="ECO:0000313" key="1">
    <source>
        <dbReference type="EMBL" id="BBT17363.1"/>
    </source>
</evidence>
<protein>
    <recommendedName>
        <fullName evidence="3">Bacteriophage lambda head decoration protein D</fullName>
    </recommendedName>
</protein>
<reference evidence="1 2" key="1">
    <citation type="submission" date="2019-12" db="EMBL/GenBank/DDBJ databases">
        <title>complete genome sequences of Pseudomonas otitidis str. WP8-S17-CRE-03 isolated from wastewater treatment plant effluent.</title>
        <authorList>
            <person name="Sekizuka T."/>
            <person name="Itokawa K."/>
            <person name="Yatsu K."/>
            <person name="Inamine Y."/>
            <person name="Kuroda M."/>
        </authorList>
    </citation>
    <scope>NUCLEOTIDE SEQUENCE [LARGE SCALE GENOMIC DNA]</scope>
    <source>
        <strain evidence="1 2">WP8-S17-CRE-03</strain>
    </source>
</reference>
<dbReference type="Pfam" id="PF02924">
    <property type="entry name" value="HDPD"/>
    <property type="match status" value="1"/>
</dbReference>
<gene>
    <name evidence="1" type="ORF">WP8S17C03_34120</name>
</gene>
<dbReference type="Gene3D" id="2.40.300.10">
    <property type="entry name" value="Head decoration protein D"/>
    <property type="match status" value="1"/>
</dbReference>
<proteinExistence type="predicted"/>
<name>A0A6S5RQX2_9GAMM</name>